<comment type="similarity">
    <text evidence="1">Belongs to the nitroreductase family.</text>
</comment>
<keyword evidence="3" id="KW-0560">Oxidoreductase</keyword>
<evidence type="ECO:0000313" key="7">
    <source>
        <dbReference type="EMBL" id="BBB92525.1"/>
    </source>
</evidence>
<evidence type="ECO:0000256" key="2">
    <source>
        <dbReference type="ARBA" id="ARBA00022723"/>
    </source>
</evidence>
<dbReference type="PANTHER" id="PTHR43673">
    <property type="entry name" value="NAD(P)H NITROREDUCTASE YDGI-RELATED"/>
    <property type="match status" value="1"/>
</dbReference>
<evidence type="ECO:0000256" key="4">
    <source>
        <dbReference type="ARBA" id="ARBA00023004"/>
    </source>
</evidence>
<keyword evidence="4" id="KW-0408">Iron</keyword>
<sequence>MNLIKVDQDKCTRCGLCVAVCRGVLGLGNSGPEVIRPLCIGCGQCVAVCPQSALDNLKSPRSRQMVPQTPVFDAETAALFLRSRRSIRDYQPEAVPREKVLQLLDIARMAPTACNSQGVAYHVVGNADTLRAVAAVIIKWTEDELNKNSAMAASPWAPNSVAQLEIHRQTGEDIALRSAPCLIVAIAEKNSPAPVRDNTYIAFSYLQLFATTIGLGTCWAGLFEYCAASGYEPLLHLLDLPAGMQVISGMMVGYPKYTYKRVVERNPLRVTWK</sequence>
<dbReference type="InterPro" id="IPR017900">
    <property type="entry name" value="4Fe4S_Fe_S_CS"/>
</dbReference>
<evidence type="ECO:0000259" key="6">
    <source>
        <dbReference type="PROSITE" id="PS51379"/>
    </source>
</evidence>
<dbReference type="PROSITE" id="PS51379">
    <property type="entry name" value="4FE4S_FER_2"/>
    <property type="match status" value="2"/>
</dbReference>
<dbReference type="EMBL" id="AP018449">
    <property type="protein sequence ID" value="BBB92525.1"/>
    <property type="molecule type" value="Genomic_DNA"/>
</dbReference>
<evidence type="ECO:0000256" key="3">
    <source>
        <dbReference type="ARBA" id="ARBA00023002"/>
    </source>
</evidence>
<dbReference type="RefSeq" id="WP_126309427.1">
    <property type="nucleotide sequence ID" value="NZ_AP018449.1"/>
</dbReference>
<dbReference type="SUPFAM" id="SSF55469">
    <property type="entry name" value="FMN-dependent nitroreductase-like"/>
    <property type="match status" value="1"/>
</dbReference>
<dbReference type="GO" id="GO:0046872">
    <property type="term" value="F:metal ion binding"/>
    <property type="evidence" value="ECO:0007669"/>
    <property type="project" value="UniProtKB-KW"/>
</dbReference>
<dbReference type="InterPro" id="IPR000415">
    <property type="entry name" value="Nitroreductase-like"/>
</dbReference>
<evidence type="ECO:0000313" key="8">
    <source>
        <dbReference type="Proteomes" id="UP000276437"/>
    </source>
</evidence>
<dbReference type="PROSITE" id="PS00198">
    <property type="entry name" value="4FE4S_FER_1"/>
    <property type="match status" value="1"/>
</dbReference>
<gene>
    <name evidence="7" type="ORF">MAMMFC1_03218</name>
</gene>
<accession>A0A348AN77</accession>
<evidence type="ECO:0000256" key="1">
    <source>
        <dbReference type="ARBA" id="ARBA00007118"/>
    </source>
</evidence>
<feature type="domain" description="4Fe-4S ferredoxin-type" evidence="6">
    <location>
        <begin position="30"/>
        <end position="60"/>
    </location>
</feature>
<name>A0A348AN77_9FIRM</name>
<dbReference type="GO" id="GO:0016491">
    <property type="term" value="F:oxidoreductase activity"/>
    <property type="evidence" value="ECO:0007669"/>
    <property type="project" value="UniProtKB-KW"/>
</dbReference>
<reference evidence="7 8" key="1">
    <citation type="journal article" date="2018" name="Int. J. Syst. Evol. Microbiol.">
        <title>Methylomusa anaerophila gen. nov., sp. nov., an anaerobic methanol-utilizing bacterium isolated from a microbial fuel cell.</title>
        <authorList>
            <person name="Amano N."/>
            <person name="Yamamuro A."/>
            <person name="Miyahara M."/>
            <person name="Kouzuma A."/>
            <person name="Abe T."/>
            <person name="Watanabe K."/>
        </authorList>
    </citation>
    <scope>NUCLEOTIDE SEQUENCE [LARGE SCALE GENOMIC DNA]</scope>
    <source>
        <strain evidence="7 8">MMFC1</strain>
    </source>
</reference>
<dbReference type="SUPFAM" id="SSF54862">
    <property type="entry name" value="4Fe-4S ferredoxins"/>
    <property type="match status" value="1"/>
</dbReference>
<dbReference type="CDD" id="cd02143">
    <property type="entry name" value="nitroreductase_FeS-like"/>
    <property type="match status" value="1"/>
</dbReference>
<evidence type="ECO:0000256" key="5">
    <source>
        <dbReference type="ARBA" id="ARBA00023014"/>
    </source>
</evidence>
<protein>
    <submittedName>
        <fullName evidence="7">Ferredoxin</fullName>
    </submittedName>
</protein>
<organism evidence="7 8">
    <name type="scientific">Methylomusa anaerophila</name>
    <dbReference type="NCBI Taxonomy" id="1930071"/>
    <lineage>
        <taxon>Bacteria</taxon>
        <taxon>Bacillati</taxon>
        <taxon>Bacillota</taxon>
        <taxon>Negativicutes</taxon>
        <taxon>Selenomonadales</taxon>
        <taxon>Sporomusaceae</taxon>
        <taxon>Methylomusa</taxon>
    </lineage>
</organism>
<proteinExistence type="inferred from homology"/>
<dbReference type="Pfam" id="PF13237">
    <property type="entry name" value="Fer4_10"/>
    <property type="match status" value="1"/>
</dbReference>
<feature type="domain" description="4Fe-4S ferredoxin-type" evidence="6">
    <location>
        <begin position="2"/>
        <end position="21"/>
    </location>
</feature>
<dbReference type="InterPro" id="IPR029479">
    <property type="entry name" value="Nitroreductase"/>
</dbReference>
<dbReference type="OrthoDB" id="1683619at2"/>
<dbReference type="InterPro" id="IPR017896">
    <property type="entry name" value="4Fe4S_Fe-S-bd"/>
</dbReference>
<dbReference type="AlphaFoldDB" id="A0A348AN77"/>
<dbReference type="KEGG" id="mana:MAMMFC1_03218"/>
<keyword evidence="8" id="KW-1185">Reference proteome</keyword>
<keyword evidence="5" id="KW-0411">Iron-sulfur</keyword>
<dbReference type="Pfam" id="PF00881">
    <property type="entry name" value="Nitroreductase"/>
    <property type="match status" value="1"/>
</dbReference>
<keyword evidence="2" id="KW-0479">Metal-binding</keyword>
<dbReference type="Gene3D" id="3.30.70.20">
    <property type="match status" value="1"/>
</dbReference>
<dbReference type="PANTHER" id="PTHR43673:SF10">
    <property type="entry name" value="NADH DEHYDROGENASE_NAD(P)H NITROREDUCTASE XCC3605-RELATED"/>
    <property type="match status" value="1"/>
</dbReference>
<dbReference type="Gene3D" id="3.40.109.10">
    <property type="entry name" value="NADH Oxidase"/>
    <property type="match status" value="1"/>
</dbReference>
<dbReference type="GO" id="GO:0051536">
    <property type="term" value="F:iron-sulfur cluster binding"/>
    <property type="evidence" value="ECO:0007669"/>
    <property type="project" value="UniProtKB-KW"/>
</dbReference>
<dbReference type="Proteomes" id="UP000276437">
    <property type="component" value="Chromosome"/>
</dbReference>